<dbReference type="GO" id="GO:0019843">
    <property type="term" value="F:rRNA binding"/>
    <property type="evidence" value="ECO:0007669"/>
    <property type="project" value="UniProtKB-KW"/>
</dbReference>
<reference evidence="9" key="1">
    <citation type="journal article" date="2018" name="Gigascience">
        <title>Genome assembly of the Pink Ipe (Handroanthus impetiginosus, Bignoniaceae), a highly valued, ecologically keystone Neotropical timber forest tree.</title>
        <authorList>
            <person name="Silva-Junior O.B."/>
            <person name="Grattapaglia D."/>
            <person name="Novaes E."/>
            <person name="Collevatti R.G."/>
        </authorList>
    </citation>
    <scope>NUCLEOTIDE SEQUENCE [LARGE SCALE GENOMIC DNA]</scope>
    <source>
        <strain evidence="9">cv. UFG-1</strain>
    </source>
</reference>
<evidence type="ECO:0000256" key="5">
    <source>
        <dbReference type="ARBA" id="ARBA00023274"/>
    </source>
</evidence>
<dbReference type="PANTHER" id="PTHR11229:SF16">
    <property type="entry name" value="LARGE RIBOSOMAL SUBUNIT PROTEIN UL3C"/>
    <property type="match status" value="1"/>
</dbReference>
<accession>A0A2G9FXV8</accession>
<dbReference type="STRING" id="429701.A0A2G9FXV8"/>
<protein>
    <recommendedName>
        <fullName evidence="6">Large ribosomal subunit protein uL3c</fullName>
    </recommendedName>
</protein>
<evidence type="ECO:0000256" key="2">
    <source>
        <dbReference type="ARBA" id="ARBA00022730"/>
    </source>
</evidence>
<keyword evidence="2" id="KW-0699">rRNA-binding</keyword>
<dbReference type="Proteomes" id="UP000231279">
    <property type="component" value="Unassembled WGS sequence"/>
</dbReference>
<gene>
    <name evidence="8" type="ORF">CDL12_29620</name>
</gene>
<evidence type="ECO:0000256" key="6">
    <source>
        <dbReference type="ARBA" id="ARBA00035213"/>
    </source>
</evidence>
<proteinExistence type="inferred from homology"/>
<dbReference type="InterPro" id="IPR009000">
    <property type="entry name" value="Transl_B-barrel_sf"/>
</dbReference>
<feature type="region of interest" description="Disordered" evidence="7">
    <location>
        <begin position="43"/>
        <end position="63"/>
    </location>
</feature>
<dbReference type="PANTHER" id="PTHR11229">
    <property type="entry name" value="50S RIBOSOMAL PROTEIN L3"/>
    <property type="match status" value="1"/>
</dbReference>
<dbReference type="GO" id="GO:1990904">
    <property type="term" value="C:ribonucleoprotein complex"/>
    <property type="evidence" value="ECO:0007669"/>
    <property type="project" value="UniProtKB-KW"/>
</dbReference>
<dbReference type="AlphaFoldDB" id="A0A2G9FXV8"/>
<name>A0A2G9FXV8_9LAMI</name>
<dbReference type="Gene3D" id="2.40.30.10">
    <property type="entry name" value="Translation factors"/>
    <property type="match status" value="1"/>
</dbReference>
<keyword evidence="9" id="KW-1185">Reference proteome</keyword>
<comment type="similarity">
    <text evidence="1">Belongs to the universal ribosomal protein uL3 family.</text>
</comment>
<sequence length="140" mass="15705">MYFSPDLEIAQNVLICLVGLDTKPYCHEQLGGIKRHNFKRGQISHGSMSHREPRSIGSGSTSLRAYSGKKMPGRMGGMKMKIRKPKIVKIDNELIVVMIKGVAPGKPGNPLRILGQRLWAKYTQKLVFDCSFYVICVLNE</sequence>
<evidence type="ECO:0000256" key="3">
    <source>
        <dbReference type="ARBA" id="ARBA00022884"/>
    </source>
</evidence>
<evidence type="ECO:0000313" key="8">
    <source>
        <dbReference type="EMBL" id="PIM97905.1"/>
    </source>
</evidence>
<comment type="caution">
    <text evidence="8">The sequence shown here is derived from an EMBL/GenBank/DDBJ whole genome shotgun (WGS) entry which is preliminary data.</text>
</comment>
<keyword evidence="3" id="KW-0694">RNA-binding</keyword>
<dbReference type="GO" id="GO:0005840">
    <property type="term" value="C:ribosome"/>
    <property type="evidence" value="ECO:0007669"/>
    <property type="project" value="UniProtKB-KW"/>
</dbReference>
<dbReference type="OrthoDB" id="274683at2759"/>
<dbReference type="FunFam" id="2.40.30.10:FF:000065">
    <property type="entry name" value="50S ribosomal protein L3, chloroplastic"/>
    <property type="match status" value="1"/>
</dbReference>
<dbReference type="GO" id="GO:0009941">
    <property type="term" value="C:chloroplast envelope"/>
    <property type="evidence" value="ECO:0007669"/>
    <property type="project" value="TreeGrafter"/>
</dbReference>
<dbReference type="SUPFAM" id="SSF50447">
    <property type="entry name" value="Translation proteins"/>
    <property type="match status" value="1"/>
</dbReference>
<evidence type="ECO:0000256" key="4">
    <source>
        <dbReference type="ARBA" id="ARBA00022980"/>
    </source>
</evidence>
<organism evidence="8 9">
    <name type="scientific">Handroanthus impetiginosus</name>
    <dbReference type="NCBI Taxonomy" id="429701"/>
    <lineage>
        <taxon>Eukaryota</taxon>
        <taxon>Viridiplantae</taxon>
        <taxon>Streptophyta</taxon>
        <taxon>Embryophyta</taxon>
        <taxon>Tracheophyta</taxon>
        <taxon>Spermatophyta</taxon>
        <taxon>Magnoliopsida</taxon>
        <taxon>eudicotyledons</taxon>
        <taxon>Gunneridae</taxon>
        <taxon>Pentapetalae</taxon>
        <taxon>asterids</taxon>
        <taxon>lamiids</taxon>
        <taxon>Lamiales</taxon>
        <taxon>Bignoniaceae</taxon>
        <taxon>Crescentiina</taxon>
        <taxon>Tabebuia alliance</taxon>
        <taxon>Handroanthus</taxon>
    </lineage>
</organism>
<dbReference type="GO" id="GO:0006412">
    <property type="term" value="P:translation"/>
    <property type="evidence" value="ECO:0007669"/>
    <property type="project" value="InterPro"/>
</dbReference>
<evidence type="ECO:0000256" key="1">
    <source>
        <dbReference type="ARBA" id="ARBA00006540"/>
    </source>
</evidence>
<dbReference type="GO" id="GO:0003735">
    <property type="term" value="F:structural constituent of ribosome"/>
    <property type="evidence" value="ECO:0007669"/>
    <property type="project" value="InterPro"/>
</dbReference>
<keyword evidence="4" id="KW-0689">Ribosomal protein</keyword>
<evidence type="ECO:0000313" key="9">
    <source>
        <dbReference type="Proteomes" id="UP000231279"/>
    </source>
</evidence>
<keyword evidence="5" id="KW-0687">Ribonucleoprotein</keyword>
<dbReference type="InterPro" id="IPR019927">
    <property type="entry name" value="Ribosomal_uL3_bac/org-type"/>
</dbReference>
<dbReference type="EMBL" id="NKXS01008987">
    <property type="protein sequence ID" value="PIM97905.1"/>
    <property type="molecule type" value="Genomic_DNA"/>
</dbReference>
<evidence type="ECO:0000256" key="7">
    <source>
        <dbReference type="SAM" id="MobiDB-lite"/>
    </source>
</evidence>